<proteinExistence type="predicted"/>
<keyword evidence="2" id="KW-1185">Reference proteome</keyword>
<gene>
    <name evidence="1" type="ORF">NEZAVI_LOCUS12252</name>
</gene>
<dbReference type="EMBL" id="OV725081">
    <property type="protein sequence ID" value="CAH1403676.1"/>
    <property type="molecule type" value="Genomic_DNA"/>
</dbReference>
<accession>A0A9P0MUA3</accession>
<dbReference type="Proteomes" id="UP001152798">
    <property type="component" value="Chromosome 5"/>
</dbReference>
<reference evidence="1" key="1">
    <citation type="submission" date="2022-01" db="EMBL/GenBank/DDBJ databases">
        <authorList>
            <person name="King R."/>
        </authorList>
    </citation>
    <scope>NUCLEOTIDE SEQUENCE</scope>
</reference>
<dbReference type="AlphaFoldDB" id="A0A9P0MUA3"/>
<protein>
    <submittedName>
        <fullName evidence="1">Uncharacterized protein</fullName>
    </submittedName>
</protein>
<name>A0A9P0MUA3_NEZVI</name>
<sequence>MVVFYYRTDIIDADTEVFLPEGKLTIQFYLVNAESDMSWSQPGTGHYAPSRGFLLPSSICFPRLEPASIAADSPL</sequence>
<evidence type="ECO:0000313" key="2">
    <source>
        <dbReference type="Proteomes" id="UP001152798"/>
    </source>
</evidence>
<organism evidence="1 2">
    <name type="scientific">Nezara viridula</name>
    <name type="common">Southern green stink bug</name>
    <name type="synonym">Cimex viridulus</name>
    <dbReference type="NCBI Taxonomy" id="85310"/>
    <lineage>
        <taxon>Eukaryota</taxon>
        <taxon>Metazoa</taxon>
        <taxon>Ecdysozoa</taxon>
        <taxon>Arthropoda</taxon>
        <taxon>Hexapoda</taxon>
        <taxon>Insecta</taxon>
        <taxon>Pterygota</taxon>
        <taxon>Neoptera</taxon>
        <taxon>Paraneoptera</taxon>
        <taxon>Hemiptera</taxon>
        <taxon>Heteroptera</taxon>
        <taxon>Panheteroptera</taxon>
        <taxon>Pentatomomorpha</taxon>
        <taxon>Pentatomoidea</taxon>
        <taxon>Pentatomidae</taxon>
        <taxon>Pentatominae</taxon>
        <taxon>Nezara</taxon>
    </lineage>
</organism>
<evidence type="ECO:0000313" key="1">
    <source>
        <dbReference type="EMBL" id="CAH1403676.1"/>
    </source>
</evidence>